<dbReference type="InterPro" id="IPR019734">
    <property type="entry name" value="TPR_rpt"/>
</dbReference>
<dbReference type="PROSITE" id="PS50005">
    <property type="entry name" value="TPR"/>
    <property type="match status" value="1"/>
</dbReference>
<dbReference type="AlphaFoldDB" id="A0A166UZF6"/>
<organism evidence="4">
    <name type="scientific">Athelia psychrophila</name>
    <dbReference type="NCBI Taxonomy" id="1759441"/>
    <lineage>
        <taxon>Eukaryota</taxon>
        <taxon>Fungi</taxon>
        <taxon>Dikarya</taxon>
        <taxon>Basidiomycota</taxon>
        <taxon>Agaricomycotina</taxon>
        <taxon>Agaricomycetes</taxon>
        <taxon>Agaricomycetidae</taxon>
        <taxon>Atheliales</taxon>
        <taxon>Atheliaceae</taxon>
        <taxon>Athelia</taxon>
    </lineage>
</organism>
<keyword evidence="2 3" id="KW-0802">TPR repeat</keyword>
<dbReference type="GO" id="GO:0060090">
    <property type="term" value="F:molecular adaptor activity"/>
    <property type="evidence" value="ECO:0007669"/>
    <property type="project" value="TreeGrafter"/>
</dbReference>
<dbReference type="InterPro" id="IPR047150">
    <property type="entry name" value="SGT"/>
</dbReference>
<dbReference type="PANTHER" id="PTHR45831">
    <property type="entry name" value="LD24721P"/>
    <property type="match status" value="1"/>
</dbReference>
<evidence type="ECO:0000313" key="4">
    <source>
        <dbReference type="EMBL" id="KZP32189.1"/>
    </source>
</evidence>
<evidence type="ECO:0008006" key="5">
    <source>
        <dbReference type="Google" id="ProtNLM"/>
    </source>
</evidence>
<dbReference type="Gene3D" id="1.25.40.10">
    <property type="entry name" value="Tetratricopeptide repeat domain"/>
    <property type="match status" value="1"/>
</dbReference>
<evidence type="ECO:0000256" key="2">
    <source>
        <dbReference type="ARBA" id="ARBA00022803"/>
    </source>
</evidence>
<evidence type="ECO:0000256" key="3">
    <source>
        <dbReference type="PROSITE-ProRule" id="PRU00339"/>
    </source>
</evidence>
<proteinExistence type="predicted"/>
<dbReference type="GO" id="GO:0006620">
    <property type="term" value="P:post-translational protein targeting to endoplasmic reticulum membrane"/>
    <property type="evidence" value="ECO:0007669"/>
    <property type="project" value="TreeGrafter"/>
</dbReference>
<protein>
    <recommendedName>
        <fullName evidence="5">STI1 domain-containing protein</fullName>
    </recommendedName>
</protein>
<dbReference type="STRING" id="436010.A0A166UZF6"/>
<dbReference type="PANTHER" id="PTHR45831:SF2">
    <property type="entry name" value="LD24721P"/>
    <property type="match status" value="1"/>
</dbReference>
<keyword evidence="1" id="KW-0677">Repeat</keyword>
<dbReference type="GO" id="GO:0016020">
    <property type="term" value="C:membrane"/>
    <property type="evidence" value="ECO:0007669"/>
    <property type="project" value="TreeGrafter"/>
</dbReference>
<dbReference type="GO" id="GO:0072380">
    <property type="term" value="C:TRC complex"/>
    <property type="evidence" value="ECO:0007669"/>
    <property type="project" value="TreeGrafter"/>
</dbReference>
<name>A0A166UZF6_9AGAM</name>
<dbReference type="EMBL" id="KV417486">
    <property type="protein sequence ID" value="KZP32189.1"/>
    <property type="molecule type" value="Genomic_DNA"/>
</dbReference>
<gene>
    <name evidence="4" type="ORF">FIBSPDRAFT_511310</name>
</gene>
<sequence length="240" mass="24879">MLPLTRTPKLSLSMPQTLCITPTEQPHTQAKGTTYLRFRIRSKPLKSIRHSSRPTLVLGKSVHCTNSLDNEWPSFLLSHAQYTLGDYAAAASAFRRGLELDPTNANLKSGLTNAEERVEEGVPSLVPDESVAASPNAGGAGAGLGGLGGMADMLRGMGGGAGGGGGMPDIASMMQNPALMQMAQNMMANGGLESLMSNPAVANMMNSMQGGGGMPNMDELMQDPAMRNLASQFGGAGGGQ</sequence>
<feature type="repeat" description="TPR" evidence="3">
    <location>
        <begin position="71"/>
        <end position="104"/>
    </location>
</feature>
<dbReference type="InterPro" id="IPR011990">
    <property type="entry name" value="TPR-like_helical_dom_sf"/>
</dbReference>
<evidence type="ECO:0000256" key="1">
    <source>
        <dbReference type="ARBA" id="ARBA00022737"/>
    </source>
</evidence>
<dbReference type="SUPFAM" id="SSF48452">
    <property type="entry name" value="TPR-like"/>
    <property type="match status" value="1"/>
</dbReference>
<reference evidence="4" key="1">
    <citation type="journal article" date="2016" name="Mol. Biol. Evol.">
        <title>Comparative Genomics of Early-Diverging Mushroom-Forming Fungi Provides Insights into the Origins of Lignocellulose Decay Capabilities.</title>
        <authorList>
            <person name="Nagy L.G."/>
            <person name="Riley R."/>
            <person name="Tritt A."/>
            <person name="Adam C."/>
            <person name="Daum C."/>
            <person name="Floudas D."/>
            <person name="Sun H."/>
            <person name="Yadav J.S."/>
            <person name="Pangilinan J."/>
            <person name="Larsson K.H."/>
            <person name="Matsuura K."/>
            <person name="Barry K."/>
            <person name="Labutti K."/>
            <person name="Kuo R."/>
            <person name="Ohm R.A."/>
            <person name="Bhattacharya S.S."/>
            <person name="Shirouzu T."/>
            <person name="Yoshinaga Y."/>
            <person name="Martin F.M."/>
            <person name="Grigoriev I.V."/>
            <person name="Hibbett D.S."/>
        </authorList>
    </citation>
    <scope>NUCLEOTIDE SEQUENCE [LARGE SCALE GENOMIC DNA]</scope>
    <source>
        <strain evidence="4">CBS 109695</strain>
    </source>
</reference>
<accession>A0A166UZF6</accession>
<dbReference type="OrthoDB" id="2335338at2759"/>